<dbReference type="AlphaFoldDB" id="A0ABD0PWW5"/>
<proteinExistence type="predicted"/>
<accession>A0ABD0PWW5</accession>
<protein>
    <submittedName>
        <fullName evidence="1">Uncharacterized protein</fullName>
    </submittedName>
</protein>
<organism evidence="1 2">
    <name type="scientific">Cirrhinus mrigala</name>
    <name type="common">Mrigala</name>
    <dbReference type="NCBI Taxonomy" id="683832"/>
    <lineage>
        <taxon>Eukaryota</taxon>
        <taxon>Metazoa</taxon>
        <taxon>Chordata</taxon>
        <taxon>Craniata</taxon>
        <taxon>Vertebrata</taxon>
        <taxon>Euteleostomi</taxon>
        <taxon>Actinopterygii</taxon>
        <taxon>Neopterygii</taxon>
        <taxon>Teleostei</taxon>
        <taxon>Ostariophysi</taxon>
        <taxon>Cypriniformes</taxon>
        <taxon>Cyprinidae</taxon>
        <taxon>Labeoninae</taxon>
        <taxon>Labeonini</taxon>
        <taxon>Cirrhinus</taxon>
    </lineage>
</organism>
<dbReference type="EMBL" id="JAMKFB020000013">
    <property type="protein sequence ID" value="KAL0178534.1"/>
    <property type="molecule type" value="Genomic_DNA"/>
</dbReference>
<name>A0ABD0PWW5_CIRMR</name>
<feature type="non-terminal residue" evidence="1">
    <location>
        <position position="75"/>
    </location>
</feature>
<reference evidence="1 2" key="1">
    <citation type="submission" date="2024-05" db="EMBL/GenBank/DDBJ databases">
        <title>Genome sequencing and assembly of Indian major carp, Cirrhinus mrigala (Hamilton, 1822).</title>
        <authorList>
            <person name="Mohindra V."/>
            <person name="Chowdhury L.M."/>
            <person name="Lal K."/>
            <person name="Jena J.K."/>
        </authorList>
    </citation>
    <scope>NUCLEOTIDE SEQUENCE [LARGE SCALE GENOMIC DNA]</scope>
    <source>
        <strain evidence="1">CM1030</strain>
        <tissue evidence="1">Blood</tissue>
    </source>
</reference>
<comment type="caution">
    <text evidence="1">The sequence shown here is derived from an EMBL/GenBank/DDBJ whole genome shotgun (WGS) entry which is preliminary data.</text>
</comment>
<evidence type="ECO:0000313" key="2">
    <source>
        <dbReference type="Proteomes" id="UP001529510"/>
    </source>
</evidence>
<keyword evidence="2" id="KW-1185">Reference proteome</keyword>
<feature type="non-terminal residue" evidence="1">
    <location>
        <position position="1"/>
    </location>
</feature>
<evidence type="ECO:0000313" key="1">
    <source>
        <dbReference type="EMBL" id="KAL0178534.1"/>
    </source>
</evidence>
<gene>
    <name evidence="1" type="ORF">M9458_027428</name>
</gene>
<sequence>RCNLGSAEGKKETRYPRRMLWRRVDAGWWKGINGHKLMPITVPCFSIGNTAHVFVSLVIASVPSEKLFRNLQAKQ</sequence>
<dbReference type="Proteomes" id="UP001529510">
    <property type="component" value="Unassembled WGS sequence"/>
</dbReference>